<dbReference type="GO" id="GO:0004725">
    <property type="term" value="F:protein tyrosine phosphatase activity"/>
    <property type="evidence" value="ECO:0007669"/>
    <property type="project" value="UniProtKB-EC"/>
</dbReference>
<dbReference type="Proteomes" id="UP001140560">
    <property type="component" value="Unassembled WGS sequence"/>
</dbReference>
<dbReference type="InterPro" id="IPR003595">
    <property type="entry name" value="Tyr_Pase_cat"/>
</dbReference>
<dbReference type="InterPro" id="IPR016130">
    <property type="entry name" value="Tyr_Pase_AS"/>
</dbReference>
<dbReference type="EC" id="3.1.3.48" evidence="5"/>
<dbReference type="PROSITE" id="PS00383">
    <property type="entry name" value="TYR_PHOSPHATASE_1"/>
    <property type="match status" value="1"/>
</dbReference>
<feature type="compositionally biased region" description="Polar residues" evidence="2">
    <location>
        <begin position="14"/>
        <end position="39"/>
    </location>
</feature>
<evidence type="ECO:0000313" key="6">
    <source>
        <dbReference type="Proteomes" id="UP001140560"/>
    </source>
</evidence>
<dbReference type="PANTHER" id="PTHR19134:SF561">
    <property type="entry name" value="PROTEIN TYROSINE PHOSPHATASE 36E, ISOFORM A"/>
    <property type="match status" value="1"/>
</dbReference>
<proteinExistence type="inferred from homology"/>
<dbReference type="OrthoDB" id="6058203at2759"/>
<dbReference type="Pfam" id="PF00102">
    <property type="entry name" value="Y_phosphatase"/>
    <property type="match status" value="1"/>
</dbReference>
<feature type="region of interest" description="Disordered" evidence="2">
    <location>
        <begin position="141"/>
        <end position="175"/>
    </location>
</feature>
<dbReference type="Gene3D" id="3.90.190.10">
    <property type="entry name" value="Protein tyrosine phosphatase superfamily"/>
    <property type="match status" value="1"/>
</dbReference>
<dbReference type="PROSITE" id="PS50055">
    <property type="entry name" value="TYR_PHOSPHATASE_PTP"/>
    <property type="match status" value="1"/>
</dbReference>
<keyword evidence="5" id="KW-0378">Hydrolase</keyword>
<comment type="similarity">
    <text evidence="1">Belongs to the protein-tyrosine phosphatase family. Non-receptor class subfamily.</text>
</comment>
<evidence type="ECO:0000256" key="2">
    <source>
        <dbReference type="SAM" id="MobiDB-lite"/>
    </source>
</evidence>
<accession>A0A9W9CQP7</accession>
<dbReference type="InterPro" id="IPR000387">
    <property type="entry name" value="Tyr_Pase_dom"/>
</dbReference>
<evidence type="ECO:0000259" key="4">
    <source>
        <dbReference type="PROSITE" id="PS50056"/>
    </source>
</evidence>
<evidence type="ECO:0000259" key="3">
    <source>
        <dbReference type="PROSITE" id="PS50055"/>
    </source>
</evidence>
<feature type="domain" description="Tyrosine-protein phosphatase" evidence="3">
    <location>
        <begin position="43"/>
        <end position="216"/>
    </location>
</feature>
<organism evidence="5 6">
    <name type="scientific">Neocucurbitaria cava</name>
    <dbReference type="NCBI Taxonomy" id="798079"/>
    <lineage>
        <taxon>Eukaryota</taxon>
        <taxon>Fungi</taxon>
        <taxon>Dikarya</taxon>
        <taxon>Ascomycota</taxon>
        <taxon>Pezizomycotina</taxon>
        <taxon>Dothideomycetes</taxon>
        <taxon>Pleosporomycetidae</taxon>
        <taxon>Pleosporales</taxon>
        <taxon>Pleosporineae</taxon>
        <taxon>Cucurbitariaceae</taxon>
        <taxon>Neocucurbitaria</taxon>
    </lineage>
</organism>
<reference evidence="5" key="1">
    <citation type="submission" date="2022-10" db="EMBL/GenBank/DDBJ databases">
        <title>Tapping the CABI collections for fungal endophytes: first genome assemblies for Collariella, Neodidymelliopsis, Ascochyta clinopodiicola, Didymella pomorum, Didymosphaeria variabile, Neocosmospora piperis and Neocucurbitaria cava.</title>
        <authorList>
            <person name="Hill R."/>
        </authorList>
    </citation>
    <scope>NUCLEOTIDE SEQUENCE</scope>
    <source>
        <strain evidence="5">IMI 356814</strain>
    </source>
</reference>
<dbReference type="PANTHER" id="PTHR19134">
    <property type="entry name" value="RECEPTOR-TYPE TYROSINE-PROTEIN PHOSPHATASE"/>
    <property type="match status" value="1"/>
</dbReference>
<dbReference type="InterPro" id="IPR050348">
    <property type="entry name" value="Protein-Tyr_Phosphatase"/>
</dbReference>
<sequence>MFEHREQARPSLGQRRSTNSTKPPNLTQEATTGSPNQEQPYVIVRKFTLSNDEEPFARMREITQLQYSNWPDFGAPAHPTHLLGLIEQCDAVVRSVNGSSISQPEPSNSRPVIVHCSAGCGRTGTFCTVDSVLDMLKRQRQARQARHTTPMEVDADSSETPKTKKKSMNQREEGNWVTDENVDLIAKTVEDFRMQRLSMVQSLRQFVLCYESVMEWLVEQHPKSA</sequence>
<keyword evidence="6" id="KW-1185">Reference proteome</keyword>
<dbReference type="SMART" id="SM00404">
    <property type="entry name" value="PTPc_motif"/>
    <property type="match status" value="1"/>
</dbReference>
<dbReference type="InterPro" id="IPR000242">
    <property type="entry name" value="PTP_cat"/>
</dbReference>
<dbReference type="PRINTS" id="PR00700">
    <property type="entry name" value="PRTYPHPHTASE"/>
</dbReference>
<dbReference type="PROSITE" id="PS50056">
    <property type="entry name" value="TYR_PHOSPHATASE_2"/>
    <property type="match status" value="1"/>
</dbReference>
<protein>
    <submittedName>
        <fullName evidence="5">Phosphotyrosine-specific ptp2-like protein</fullName>
        <ecNumber evidence="5">3.1.3.48</ecNumber>
    </submittedName>
</protein>
<feature type="domain" description="Tyrosine specific protein phosphatases" evidence="4">
    <location>
        <begin position="90"/>
        <end position="207"/>
    </location>
</feature>
<comment type="caution">
    <text evidence="5">The sequence shown here is derived from an EMBL/GenBank/DDBJ whole genome shotgun (WGS) entry which is preliminary data.</text>
</comment>
<evidence type="ECO:0000256" key="1">
    <source>
        <dbReference type="ARBA" id="ARBA00009649"/>
    </source>
</evidence>
<dbReference type="SMART" id="SM00194">
    <property type="entry name" value="PTPc"/>
    <property type="match status" value="1"/>
</dbReference>
<dbReference type="AlphaFoldDB" id="A0A9W9CQP7"/>
<dbReference type="SUPFAM" id="SSF52799">
    <property type="entry name" value="(Phosphotyrosine protein) phosphatases II"/>
    <property type="match status" value="1"/>
</dbReference>
<dbReference type="EMBL" id="JAPEUY010000002">
    <property type="protein sequence ID" value="KAJ4376462.1"/>
    <property type="molecule type" value="Genomic_DNA"/>
</dbReference>
<gene>
    <name evidence="5" type="primary">Ptp2</name>
    <name evidence="5" type="ORF">N0V83_001746</name>
</gene>
<dbReference type="InterPro" id="IPR029021">
    <property type="entry name" value="Prot-tyrosine_phosphatase-like"/>
</dbReference>
<feature type="region of interest" description="Disordered" evidence="2">
    <location>
        <begin position="1"/>
        <end position="39"/>
    </location>
</feature>
<evidence type="ECO:0000313" key="5">
    <source>
        <dbReference type="EMBL" id="KAJ4376462.1"/>
    </source>
</evidence>
<name>A0A9W9CQP7_9PLEO</name>